<feature type="region of interest" description="Disordered" evidence="1">
    <location>
        <begin position="28"/>
        <end position="73"/>
    </location>
</feature>
<dbReference type="AlphaFoldDB" id="A0AAV3Q097"/>
<dbReference type="Proteomes" id="UP001454036">
    <property type="component" value="Unassembled WGS sequence"/>
</dbReference>
<name>A0AAV3Q097_LITER</name>
<dbReference type="EMBL" id="BAABME010002677">
    <property type="protein sequence ID" value="GAA0155652.1"/>
    <property type="molecule type" value="Genomic_DNA"/>
</dbReference>
<evidence type="ECO:0000313" key="2">
    <source>
        <dbReference type="EMBL" id="GAA0155652.1"/>
    </source>
</evidence>
<organism evidence="2 3">
    <name type="scientific">Lithospermum erythrorhizon</name>
    <name type="common">Purple gromwell</name>
    <name type="synonym">Lithospermum officinale var. erythrorhizon</name>
    <dbReference type="NCBI Taxonomy" id="34254"/>
    <lineage>
        <taxon>Eukaryota</taxon>
        <taxon>Viridiplantae</taxon>
        <taxon>Streptophyta</taxon>
        <taxon>Embryophyta</taxon>
        <taxon>Tracheophyta</taxon>
        <taxon>Spermatophyta</taxon>
        <taxon>Magnoliopsida</taxon>
        <taxon>eudicotyledons</taxon>
        <taxon>Gunneridae</taxon>
        <taxon>Pentapetalae</taxon>
        <taxon>asterids</taxon>
        <taxon>lamiids</taxon>
        <taxon>Boraginales</taxon>
        <taxon>Boraginaceae</taxon>
        <taxon>Boraginoideae</taxon>
        <taxon>Lithospermeae</taxon>
        <taxon>Lithospermum</taxon>
    </lineage>
</organism>
<gene>
    <name evidence="2" type="ORF">LIER_13337</name>
</gene>
<evidence type="ECO:0000256" key="1">
    <source>
        <dbReference type="SAM" id="MobiDB-lite"/>
    </source>
</evidence>
<accession>A0AAV3Q097</accession>
<feature type="compositionally biased region" description="Basic and acidic residues" evidence="1">
    <location>
        <begin position="28"/>
        <end position="39"/>
    </location>
</feature>
<comment type="caution">
    <text evidence="2">The sequence shown here is derived from an EMBL/GenBank/DDBJ whole genome shotgun (WGS) entry which is preliminary data.</text>
</comment>
<feature type="compositionally biased region" description="Basic and acidic residues" evidence="1">
    <location>
        <begin position="48"/>
        <end position="73"/>
    </location>
</feature>
<keyword evidence="3" id="KW-1185">Reference proteome</keyword>
<proteinExistence type="predicted"/>
<reference evidence="2 3" key="1">
    <citation type="submission" date="2024-01" db="EMBL/GenBank/DDBJ databases">
        <title>The complete chloroplast genome sequence of Lithospermum erythrorhizon: insights into the phylogenetic relationship among Boraginaceae species and the maternal lineages of purple gromwells.</title>
        <authorList>
            <person name="Okada T."/>
            <person name="Watanabe K."/>
        </authorList>
    </citation>
    <scope>NUCLEOTIDE SEQUENCE [LARGE SCALE GENOMIC DNA]</scope>
</reference>
<evidence type="ECO:0000313" key="3">
    <source>
        <dbReference type="Proteomes" id="UP001454036"/>
    </source>
</evidence>
<sequence length="133" mass="15538">MQAEEYPFFHSDTPTILEELLKEKFVEFPESKRPEEANRSNEPNNCKIEGRSSQEEKESKRERTKLWRDYPSDADHEESCHMYVEIEEIPEAGTTLEAPQATPEIPQSFEVNFTDEDMPKEDGDHNRLLYVSG</sequence>
<protein>
    <submittedName>
        <fullName evidence="2">Uncharacterized protein</fullName>
    </submittedName>
</protein>